<evidence type="ECO:0000256" key="1">
    <source>
        <dbReference type="SAM" id="MobiDB-lite"/>
    </source>
</evidence>
<dbReference type="STRING" id="326424.FRAAL2722"/>
<feature type="region of interest" description="Disordered" evidence="1">
    <location>
        <begin position="572"/>
        <end position="605"/>
    </location>
</feature>
<dbReference type="GO" id="GO:0016301">
    <property type="term" value="F:kinase activity"/>
    <property type="evidence" value="ECO:0007669"/>
    <property type="project" value="UniProtKB-KW"/>
</dbReference>
<protein>
    <submittedName>
        <fullName evidence="3">Ribokinase</fullName>
    </submittedName>
</protein>
<dbReference type="Proteomes" id="UP000000657">
    <property type="component" value="Chromosome"/>
</dbReference>
<dbReference type="HOGENOM" id="CLU_451105_0_0_11"/>
<dbReference type="eggNOG" id="COG0524">
    <property type="taxonomic scope" value="Bacteria"/>
</dbReference>
<evidence type="ECO:0000313" key="4">
    <source>
        <dbReference type="Proteomes" id="UP000000657"/>
    </source>
</evidence>
<proteinExistence type="predicted"/>
<organism evidence="3 4">
    <name type="scientific">Frankia alni (strain DSM 45986 / CECT 9034 / ACN14a)</name>
    <dbReference type="NCBI Taxonomy" id="326424"/>
    <lineage>
        <taxon>Bacteria</taxon>
        <taxon>Bacillati</taxon>
        <taxon>Actinomycetota</taxon>
        <taxon>Actinomycetes</taxon>
        <taxon>Frankiales</taxon>
        <taxon>Frankiaceae</taxon>
        <taxon>Frankia</taxon>
    </lineage>
</organism>
<dbReference type="OrthoDB" id="3998355at2"/>
<dbReference type="SUPFAM" id="SSF53613">
    <property type="entry name" value="Ribokinase-like"/>
    <property type="match status" value="1"/>
</dbReference>
<dbReference type="RefSeq" id="WP_011603876.1">
    <property type="nucleotide sequence ID" value="NC_008278.1"/>
</dbReference>
<dbReference type="KEGG" id="fal:FRAAL2722"/>
<accession>Q0RM84</accession>
<dbReference type="InterPro" id="IPR029056">
    <property type="entry name" value="Ribokinase-like"/>
</dbReference>
<feature type="domain" description="Carbohydrate kinase PfkB" evidence="2">
    <location>
        <begin position="80"/>
        <end position="331"/>
    </location>
</feature>
<dbReference type="Gene3D" id="3.40.1190.20">
    <property type="match status" value="1"/>
</dbReference>
<name>Q0RM84_FRAAA</name>
<evidence type="ECO:0000259" key="2">
    <source>
        <dbReference type="Pfam" id="PF00294"/>
    </source>
</evidence>
<reference evidence="3 4" key="1">
    <citation type="journal article" date="2007" name="Genome Res.">
        <title>Genome characteristics of facultatively symbiotic Frankia sp. strains reflect host range and host plant biogeography.</title>
        <authorList>
            <person name="Normand P."/>
            <person name="Lapierre P."/>
            <person name="Tisa L.S."/>
            <person name="Gogarten J.P."/>
            <person name="Alloisio N."/>
            <person name="Bagnarol E."/>
            <person name="Bassi C.A."/>
            <person name="Berry A.M."/>
            <person name="Bickhart D.M."/>
            <person name="Choisne N."/>
            <person name="Couloux A."/>
            <person name="Cournoyer B."/>
            <person name="Cruveiller S."/>
            <person name="Daubin V."/>
            <person name="Demange N."/>
            <person name="Francino M.P."/>
            <person name="Goltsman E."/>
            <person name="Huang Y."/>
            <person name="Kopp O.R."/>
            <person name="Labarre L."/>
            <person name="Lapidus A."/>
            <person name="Lavire C."/>
            <person name="Marechal J."/>
            <person name="Martinez M."/>
            <person name="Mastronunzio J.E."/>
            <person name="Mullin B.C."/>
            <person name="Niemann J."/>
            <person name="Pujic P."/>
            <person name="Rawnsley T."/>
            <person name="Rouy Z."/>
            <person name="Schenowitz C."/>
            <person name="Sellstedt A."/>
            <person name="Tavares F."/>
            <person name="Tomkins J.P."/>
            <person name="Vallenet D."/>
            <person name="Valverde C."/>
            <person name="Wall L.G."/>
            <person name="Wang Y."/>
            <person name="Medigue C."/>
            <person name="Benson D.R."/>
        </authorList>
    </citation>
    <scope>NUCLEOTIDE SEQUENCE [LARGE SCALE GENOMIC DNA]</scope>
    <source>
        <strain evidence="4">DSM 45986 / CECT 9034 / ACN14a</strain>
    </source>
</reference>
<dbReference type="EMBL" id="CT573213">
    <property type="protein sequence ID" value="CAJ61368.1"/>
    <property type="molecule type" value="Genomic_DNA"/>
</dbReference>
<dbReference type="InterPro" id="IPR011611">
    <property type="entry name" value="PfkB_dom"/>
</dbReference>
<feature type="compositionally biased region" description="Low complexity" evidence="1">
    <location>
        <begin position="577"/>
        <end position="593"/>
    </location>
</feature>
<sequence>MTGPPARADLGAGEPAVPAVVGIGAFPVDYRLADPAGWGRLRGPLAAAGIDVTIGGETLLPARMRLDPAEAGTVDTITLGGPAFTALAALRHLDPTLPLGVVGMAGQVPAGVTPIRTTLDDLQIDTRFLFAADAPAQKCLTLPGPDGQQTLLTQPGATTALPDHLAAQRAALVDYLAGARIIHLTSVPGTQAAAALLDLLGAVHARQPSITISIDPGFWAASPDPTVSALLALGSLLHLTPAQCTALAQRRAADPPGQGHVDAAHSILARLAEPATVVLREPGGALLTRDLGEDLETTVYRHDPLPAGQILTPTAGALFAAGILTATLRGDPQPGPDLGDALARHALHHPGPSAYAAFPALAREHLGETPTSPAASHPATEARRPGSAVPRHIPNALTGGRDLHACLLMAWDLLGHRTRLTLDEADTIIEPQPRVQPRPSAMLAWLAGTDHDVEHVEALDIDAFTQAPQVRASRDLAREAATLRRGLAAGVVFQDRTPDLQDAARRIKDGWIGMIHLQHPRSTVLLTAIDGDDAVLQVPGPPAQWDWHAPRQFVEDSLRVGRPPASITYIRPRHHPAPATAPRTPMTGRATPGLLGSPTEVQDAG</sequence>
<gene>
    <name evidence="3" type="ordered locus">FRAAL2722</name>
</gene>
<keyword evidence="4" id="KW-1185">Reference proteome</keyword>
<feature type="region of interest" description="Disordered" evidence="1">
    <location>
        <begin position="367"/>
        <end position="395"/>
    </location>
</feature>
<dbReference type="AlphaFoldDB" id="Q0RM84"/>
<dbReference type="Pfam" id="PF00294">
    <property type="entry name" value="PfkB"/>
    <property type="match status" value="1"/>
</dbReference>
<evidence type="ECO:0000313" key="3">
    <source>
        <dbReference type="EMBL" id="CAJ61368.1"/>
    </source>
</evidence>